<evidence type="ECO:0000313" key="2">
    <source>
        <dbReference type="EMBL" id="CAF4329191.1"/>
    </source>
</evidence>
<organism evidence="2 3">
    <name type="scientific">Rotaria sordida</name>
    <dbReference type="NCBI Taxonomy" id="392033"/>
    <lineage>
        <taxon>Eukaryota</taxon>
        <taxon>Metazoa</taxon>
        <taxon>Spiralia</taxon>
        <taxon>Gnathifera</taxon>
        <taxon>Rotifera</taxon>
        <taxon>Eurotatoria</taxon>
        <taxon>Bdelloidea</taxon>
        <taxon>Philodinida</taxon>
        <taxon>Philodinidae</taxon>
        <taxon>Rotaria</taxon>
    </lineage>
</organism>
<proteinExistence type="predicted"/>
<gene>
    <name evidence="2" type="ORF">OTI717_LOCUS42916</name>
</gene>
<dbReference type="EMBL" id="CAJOAX010056128">
    <property type="protein sequence ID" value="CAF4329191.1"/>
    <property type="molecule type" value="Genomic_DNA"/>
</dbReference>
<dbReference type="AlphaFoldDB" id="A0A820JKW2"/>
<accession>A0A820JKW2</accession>
<dbReference type="Proteomes" id="UP000663823">
    <property type="component" value="Unassembled WGS sequence"/>
</dbReference>
<evidence type="ECO:0000313" key="3">
    <source>
        <dbReference type="Proteomes" id="UP000663823"/>
    </source>
</evidence>
<reference evidence="2" key="1">
    <citation type="submission" date="2021-02" db="EMBL/GenBank/DDBJ databases">
        <authorList>
            <person name="Nowell W R."/>
        </authorList>
    </citation>
    <scope>NUCLEOTIDE SEQUENCE</scope>
</reference>
<comment type="caution">
    <text evidence="2">The sequence shown here is derived from an EMBL/GenBank/DDBJ whole genome shotgun (WGS) entry which is preliminary data.</text>
</comment>
<name>A0A820JKW2_9BILA</name>
<feature type="non-terminal residue" evidence="2">
    <location>
        <position position="81"/>
    </location>
</feature>
<keyword evidence="1" id="KW-0732">Signal</keyword>
<feature type="chain" id="PRO_5032853583" evidence="1">
    <location>
        <begin position="20"/>
        <end position="81"/>
    </location>
</feature>
<evidence type="ECO:0000256" key="1">
    <source>
        <dbReference type="SAM" id="SignalP"/>
    </source>
</evidence>
<sequence>MKIICCLLLFILLIKYIESKKAIRTYVVVRNATAHGKPMYGFRIFDSKEKTSLYRIRVSSSDVDSAILVDNLEKNIMANIK</sequence>
<feature type="signal peptide" evidence="1">
    <location>
        <begin position="1"/>
        <end position="19"/>
    </location>
</feature>
<protein>
    <submittedName>
        <fullName evidence="2">Uncharacterized protein</fullName>
    </submittedName>
</protein>